<evidence type="ECO:0000256" key="12">
    <source>
        <dbReference type="RuleBase" id="RU362069"/>
    </source>
</evidence>
<sequence>MVVGVRKIISKKSSIATLILMALCLFLLPSGVSAEPLIPIPSINLNVETANGPQQVVDSVKLLIFLTLLSFVPAFLLMLTSFTRIVVVLSFLRNALGTQQTPPNQVLIGLALFLTIFIMMPTYQDINKNAIQPYLVNQLTYEQATDKAVEPLRQFMSRQTREKDLGLFLNIAKMDKPNNINDVPLSVMVPAFIISELKTAFQIGFIIFVPFLVIDMVVASTLMSMGMFMLPPVMVALPFKLLLFVMVDGWYLVVKSLVESFR</sequence>
<dbReference type="PRINTS" id="PR00951">
    <property type="entry name" value="FLGBIOSNFLIP"/>
</dbReference>
<keyword evidence="7 12" id="KW-0653">Protein transport</keyword>
<evidence type="ECO:0000313" key="13">
    <source>
        <dbReference type="EMBL" id="SHK30058.1"/>
    </source>
</evidence>
<comment type="subcellular location">
    <subcellularLocation>
        <location evidence="12">Cell membrane</location>
        <topology evidence="12">Multi-pass membrane protein</topology>
    </subcellularLocation>
    <subcellularLocation>
        <location evidence="12">Bacterial flagellum basal body</location>
    </subcellularLocation>
</comment>
<accession>A0A1M6RCI3</accession>
<dbReference type="PROSITE" id="PS01061">
    <property type="entry name" value="FLIP_2"/>
    <property type="match status" value="1"/>
</dbReference>
<keyword evidence="6 12" id="KW-1005">Bacterial flagellum biogenesis</keyword>
<dbReference type="InterPro" id="IPR005838">
    <property type="entry name" value="T3SS_IM_P"/>
</dbReference>
<gene>
    <name evidence="12" type="primary">fliP</name>
    <name evidence="13" type="ORF">SAMN02745123_01414</name>
</gene>
<evidence type="ECO:0000256" key="8">
    <source>
        <dbReference type="ARBA" id="ARBA00022989"/>
    </source>
</evidence>
<keyword evidence="9 12" id="KW-0472">Membrane</keyword>
<dbReference type="NCBIfam" id="NF009438">
    <property type="entry name" value="PRK12797.1"/>
    <property type="match status" value="1"/>
</dbReference>
<evidence type="ECO:0000256" key="2">
    <source>
        <dbReference type="ARBA" id="ARBA00021714"/>
    </source>
</evidence>
<protein>
    <recommendedName>
        <fullName evidence="2 12">Flagellar biosynthetic protein FliP</fullName>
    </recommendedName>
</protein>
<dbReference type="PROSITE" id="PS01060">
    <property type="entry name" value="FLIP_1"/>
    <property type="match status" value="1"/>
</dbReference>
<keyword evidence="13" id="KW-0282">Flagellum</keyword>
<dbReference type="GO" id="GO:0009306">
    <property type="term" value="P:protein secretion"/>
    <property type="evidence" value="ECO:0007669"/>
    <property type="project" value="UniProtKB-UniRule"/>
</dbReference>
<keyword evidence="5 12" id="KW-0812">Transmembrane</keyword>
<evidence type="ECO:0000256" key="9">
    <source>
        <dbReference type="ARBA" id="ARBA00023136"/>
    </source>
</evidence>
<dbReference type="Proteomes" id="UP000183997">
    <property type="component" value="Unassembled WGS sequence"/>
</dbReference>
<evidence type="ECO:0000256" key="1">
    <source>
        <dbReference type="ARBA" id="ARBA00006257"/>
    </source>
</evidence>
<dbReference type="PRINTS" id="PR01302">
    <property type="entry name" value="TYPE3IMPPROT"/>
</dbReference>
<dbReference type="STRING" id="1121421.SAMN02745123_01414"/>
<keyword evidence="3 12" id="KW-0813">Transport</keyword>
<keyword evidence="14" id="KW-1185">Reference proteome</keyword>
<dbReference type="GO" id="GO:0009425">
    <property type="term" value="C:bacterial-type flagellum basal body"/>
    <property type="evidence" value="ECO:0007669"/>
    <property type="project" value="UniProtKB-SubCell"/>
</dbReference>
<keyword evidence="4 12" id="KW-1003">Cell membrane</keyword>
<dbReference type="Pfam" id="PF00813">
    <property type="entry name" value="FliP"/>
    <property type="match status" value="1"/>
</dbReference>
<feature type="transmembrane region" description="Helical" evidence="12">
    <location>
        <begin position="200"/>
        <end position="222"/>
    </location>
</feature>
<dbReference type="NCBIfam" id="TIGR01103">
    <property type="entry name" value="fliP"/>
    <property type="match status" value="1"/>
</dbReference>
<evidence type="ECO:0000256" key="5">
    <source>
        <dbReference type="ARBA" id="ARBA00022692"/>
    </source>
</evidence>
<evidence type="ECO:0000313" key="14">
    <source>
        <dbReference type="Proteomes" id="UP000183997"/>
    </source>
</evidence>
<keyword evidence="11 12" id="KW-1006">Bacterial flagellum protein export</keyword>
<dbReference type="GO" id="GO:0044781">
    <property type="term" value="P:bacterial-type flagellum organization"/>
    <property type="evidence" value="ECO:0007669"/>
    <property type="project" value="UniProtKB-UniRule"/>
</dbReference>
<feature type="transmembrane region" description="Helical" evidence="12">
    <location>
        <begin position="62"/>
        <end position="92"/>
    </location>
</feature>
<evidence type="ECO:0000256" key="3">
    <source>
        <dbReference type="ARBA" id="ARBA00022448"/>
    </source>
</evidence>
<dbReference type="GO" id="GO:0005886">
    <property type="term" value="C:plasma membrane"/>
    <property type="evidence" value="ECO:0007669"/>
    <property type="project" value="UniProtKB-SubCell"/>
</dbReference>
<dbReference type="EMBL" id="FRAR01000010">
    <property type="protein sequence ID" value="SHK30058.1"/>
    <property type="molecule type" value="Genomic_DNA"/>
</dbReference>
<name>A0A1M6RCI3_9FIRM</name>
<evidence type="ECO:0000256" key="6">
    <source>
        <dbReference type="ARBA" id="ARBA00022795"/>
    </source>
</evidence>
<reference evidence="14" key="1">
    <citation type="submission" date="2016-11" db="EMBL/GenBank/DDBJ databases">
        <authorList>
            <person name="Varghese N."/>
            <person name="Submissions S."/>
        </authorList>
    </citation>
    <scope>NUCLEOTIDE SEQUENCE [LARGE SCALE GENOMIC DNA]</scope>
    <source>
        <strain evidence="14">DSM 10349</strain>
    </source>
</reference>
<evidence type="ECO:0000256" key="10">
    <source>
        <dbReference type="ARBA" id="ARBA00023143"/>
    </source>
</evidence>
<comment type="function">
    <text evidence="12">Plays a role in the flagellum-specific transport system.</text>
</comment>
<evidence type="ECO:0000256" key="4">
    <source>
        <dbReference type="ARBA" id="ARBA00022475"/>
    </source>
</evidence>
<keyword evidence="13" id="KW-0969">Cilium</keyword>
<evidence type="ECO:0000256" key="7">
    <source>
        <dbReference type="ARBA" id="ARBA00022927"/>
    </source>
</evidence>
<feature type="transmembrane region" description="Helical" evidence="12">
    <location>
        <begin position="104"/>
        <end position="123"/>
    </location>
</feature>
<keyword evidence="10" id="KW-0975">Bacterial flagellum</keyword>
<dbReference type="PANTHER" id="PTHR30587">
    <property type="entry name" value="FLAGELLAR BIOSYNTHETIC PROTEIN FLIP"/>
    <property type="match status" value="1"/>
</dbReference>
<organism evidence="13 14">
    <name type="scientific">Desulforamulus aeronauticus DSM 10349</name>
    <dbReference type="NCBI Taxonomy" id="1121421"/>
    <lineage>
        <taxon>Bacteria</taxon>
        <taxon>Bacillati</taxon>
        <taxon>Bacillota</taxon>
        <taxon>Clostridia</taxon>
        <taxon>Eubacteriales</taxon>
        <taxon>Peptococcaceae</taxon>
        <taxon>Desulforamulus</taxon>
    </lineage>
</organism>
<keyword evidence="8 12" id="KW-1133">Transmembrane helix</keyword>
<dbReference type="AlphaFoldDB" id="A0A1M6RCI3"/>
<evidence type="ECO:0000256" key="11">
    <source>
        <dbReference type="ARBA" id="ARBA00023225"/>
    </source>
</evidence>
<feature type="transmembrane region" description="Helical" evidence="12">
    <location>
        <begin position="234"/>
        <end position="253"/>
    </location>
</feature>
<dbReference type="PANTHER" id="PTHR30587:SF0">
    <property type="entry name" value="FLAGELLAR BIOSYNTHETIC PROTEIN FLIP"/>
    <property type="match status" value="1"/>
</dbReference>
<keyword evidence="13" id="KW-0966">Cell projection</keyword>
<comment type="similarity">
    <text evidence="1 12">Belongs to the FliP/MopC/SpaP family.</text>
</comment>
<proteinExistence type="inferred from homology"/>
<dbReference type="InterPro" id="IPR005837">
    <property type="entry name" value="FliP"/>
</dbReference>